<reference evidence="5" key="1">
    <citation type="submission" date="2016-10" db="EMBL/GenBank/DDBJ databases">
        <authorList>
            <person name="Varghese N."/>
            <person name="Submissions S."/>
        </authorList>
    </citation>
    <scope>NUCLEOTIDE SEQUENCE [LARGE SCALE GENOMIC DNA]</scope>
    <source>
        <strain evidence="5">DSM 21857</strain>
    </source>
</reference>
<dbReference type="Pfam" id="PF14246">
    <property type="entry name" value="TetR_C_7"/>
    <property type="match status" value="1"/>
</dbReference>
<organism evidence="4 5">
    <name type="scientific">Aquamicrobium aerolatum DSM 21857</name>
    <dbReference type="NCBI Taxonomy" id="1121003"/>
    <lineage>
        <taxon>Bacteria</taxon>
        <taxon>Pseudomonadati</taxon>
        <taxon>Pseudomonadota</taxon>
        <taxon>Alphaproteobacteria</taxon>
        <taxon>Hyphomicrobiales</taxon>
        <taxon>Phyllobacteriaceae</taxon>
        <taxon>Aerobium</taxon>
    </lineage>
</organism>
<feature type="DNA-binding region" description="H-T-H motif" evidence="2">
    <location>
        <begin position="30"/>
        <end position="49"/>
    </location>
</feature>
<dbReference type="PRINTS" id="PR00455">
    <property type="entry name" value="HTHTETR"/>
</dbReference>
<dbReference type="STRING" id="1121003.SAMN03080618_01021"/>
<dbReference type="PANTHER" id="PTHR30055:SF146">
    <property type="entry name" value="HTH-TYPE TRANSCRIPTIONAL DUAL REGULATOR CECR"/>
    <property type="match status" value="1"/>
</dbReference>
<dbReference type="PROSITE" id="PS50977">
    <property type="entry name" value="HTH_TETR_2"/>
    <property type="match status" value="1"/>
</dbReference>
<gene>
    <name evidence="4" type="ORF">SAMN03080618_01021</name>
</gene>
<dbReference type="InterPro" id="IPR009057">
    <property type="entry name" value="Homeodomain-like_sf"/>
</dbReference>
<dbReference type="Pfam" id="PF00440">
    <property type="entry name" value="TetR_N"/>
    <property type="match status" value="1"/>
</dbReference>
<evidence type="ECO:0000259" key="3">
    <source>
        <dbReference type="PROSITE" id="PS50977"/>
    </source>
</evidence>
<keyword evidence="1 2" id="KW-0238">DNA-binding</keyword>
<dbReference type="RefSeq" id="WP_091519377.1">
    <property type="nucleotide sequence ID" value="NZ_FORF01000004.1"/>
</dbReference>
<keyword evidence="5" id="KW-1185">Reference proteome</keyword>
<evidence type="ECO:0000313" key="4">
    <source>
        <dbReference type="EMBL" id="SFI64273.1"/>
    </source>
</evidence>
<dbReference type="GO" id="GO:0003700">
    <property type="term" value="F:DNA-binding transcription factor activity"/>
    <property type="evidence" value="ECO:0007669"/>
    <property type="project" value="TreeGrafter"/>
</dbReference>
<dbReference type="GO" id="GO:0000976">
    <property type="term" value="F:transcription cis-regulatory region binding"/>
    <property type="evidence" value="ECO:0007669"/>
    <property type="project" value="TreeGrafter"/>
</dbReference>
<evidence type="ECO:0000313" key="5">
    <source>
        <dbReference type="Proteomes" id="UP000242763"/>
    </source>
</evidence>
<proteinExistence type="predicted"/>
<dbReference type="SUPFAM" id="SSF46689">
    <property type="entry name" value="Homeodomain-like"/>
    <property type="match status" value="1"/>
</dbReference>
<accession>A0A1I3JVP2</accession>
<dbReference type="Proteomes" id="UP000242763">
    <property type="component" value="Unassembled WGS sequence"/>
</dbReference>
<dbReference type="InterPro" id="IPR050109">
    <property type="entry name" value="HTH-type_TetR-like_transc_reg"/>
</dbReference>
<dbReference type="EMBL" id="FORF01000004">
    <property type="protein sequence ID" value="SFI64273.1"/>
    <property type="molecule type" value="Genomic_DNA"/>
</dbReference>
<dbReference type="Gene3D" id="1.10.10.60">
    <property type="entry name" value="Homeodomain-like"/>
    <property type="match status" value="1"/>
</dbReference>
<dbReference type="InterPro" id="IPR001647">
    <property type="entry name" value="HTH_TetR"/>
</dbReference>
<feature type="domain" description="HTH tetR-type" evidence="3">
    <location>
        <begin position="7"/>
        <end position="67"/>
    </location>
</feature>
<evidence type="ECO:0000256" key="1">
    <source>
        <dbReference type="ARBA" id="ARBA00023125"/>
    </source>
</evidence>
<name>A0A1I3JVP2_9HYPH</name>
<dbReference type="Gene3D" id="1.10.357.10">
    <property type="entry name" value="Tetracycline Repressor, domain 2"/>
    <property type="match status" value="1"/>
</dbReference>
<evidence type="ECO:0000256" key="2">
    <source>
        <dbReference type="PROSITE-ProRule" id="PRU00335"/>
    </source>
</evidence>
<protein>
    <submittedName>
        <fullName evidence="4">Transcriptional regulator, TetR family</fullName>
    </submittedName>
</protein>
<dbReference type="OrthoDB" id="7914379at2"/>
<dbReference type="InterPro" id="IPR039536">
    <property type="entry name" value="TetR_C_Proteobacteria"/>
</dbReference>
<dbReference type="PANTHER" id="PTHR30055">
    <property type="entry name" value="HTH-TYPE TRANSCRIPTIONAL REGULATOR RUTR"/>
    <property type="match status" value="1"/>
</dbReference>
<dbReference type="AlphaFoldDB" id="A0A1I3JVP2"/>
<sequence>MATEKQIERRQRIEDAAYAVLKESGYKSASLLAIAQRAAVSNETLYKWYGNKQALFRSLVEANAREAKLLLERTLHEGGDLLDALAALGPVLLSLVTSDKAIVLNRAAAGDFGDTKTLGPAIAQFGRDTIAPLVCDVLQMASRSGRIICDSPADAADIYLRLLIGDLQIRRVIGVLDELSPAEIERRAGDAMTLFLRLHAPANQTQSLSPPKERPSR</sequence>